<accession>A0A7J7MCG2</accession>
<feature type="domain" description="PPM-type phosphatase" evidence="1">
    <location>
        <begin position="1"/>
        <end position="109"/>
    </location>
</feature>
<dbReference type="InterPro" id="IPR001932">
    <property type="entry name" value="PPM-type_phosphatase-like_dom"/>
</dbReference>
<dbReference type="InterPro" id="IPR036457">
    <property type="entry name" value="PPM-type-like_dom_sf"/>
</dbReference>
<dbReference type="Gene3D" id="3.60.40.10">
    <property type="entry name" value="PPM-type phosphatase domain"/>
    <property type="match status" value="1"/>
</dbReference>
<protein>
    <recommendedName>
        <fullName evidence="1">PPM-type phosphatase domain-containing protein</fullName>
    </recommendedName>
</protein>
<dbReference type="AlphaFoldDB" id="A0A7J7MCG2"/>
<evidence type="ECO:0000259" key="1">
    <source>
        <dbReference type="PROSITE" id="PS51746"/>
    </source>
</evidence>
<comment type="caution">
    <text evidence="2">The sequence shown here is derived from an EMBL/GenBank/DDBJ whole genome shotgun (WGS) entry which is preliminary data.</text>
</comment>
<dbReference type="EMBL" id="JACGCM010001625">
    <property type="protein sequence ID" value="KAF6152522.1"/>
    <property type="molecule type" value="Genomic_DNA"/>
</dbReference>
<dbReference type="GO" id="GO:0004722">
    <property type="term" value="F:protein serine/threonine phosphatase activity"/>
    <property type="evidence" value="ECO:0007669"/>
    <property type="project" value="InterPro"/>
</dbReference>
<dbReference type="SUPFAM" id="SSF81606">
    <property type="entry name" value="PP2C-like"/>
    <property type="match status" value="1"/>
</dbReference>
<dbReference type="PANTHER" id="PTHR47992">
    <property type="entry name" value="PROTEIN PHOSPHATASE"/>
    <property type="match status" value="1"/>
</dbReference>
<dbReference type="Pfam" id="PF00481">
    <property type="entry name" value="PP2C"/>
    <property type="match status" value="1"/>
</dbReference>
<evidence type="ECO:0000313" key="2">
    <source>
        <dbReference type="EMBL" id="KAF6152522.1"/>
    </source>
</evidence>
<reference evidence="2 3" key="1">
    <citation type="journal article" date="2020" name="IScience">
        <title>Genome Sequencing of the Endangered Kingdonia uniflora (Circaeasteraceae, Ranunculales) Reveals Potential Mechanisms of Evolutionary Specialization.</title>
        <authorList>
            <person name="Sun Y."/>
            <person name="Deng T."/>
            <person name="Zhang A."/>
            <person name="Moore M.J."/>
            <person name="Landis J.B."/>
            <person name="Lin N."/>
            <person name="Zhang H."/>
            <person name="Zhang X."/>
            <person name="Huang J."/>
            <person name="Zhang X."/>
            <person name="Sun H."/>
            <person name="Wang H."/>
        </authorList>
    </citation>
    <scope>NUCLEOTIDE SEQUENCE [LARGE SCALE GENOMIC DNA]</scope>
    <source>
        <strain evidence="2">TB1705</strain>
        <tissue evidence="2">Leaf</tissue>
    </source>
</reference>
<dbReference type="Proteomes" id="UP000541444">
    <property type="component" value="Unassembled WGS sequence"/>
</dbReference>
<keyword evidence="3" id="KW-1185">Reference proteome</keyword>
<name>A0A7J7MCG2_9MAGN</name>
<evidence type="ECO:0000313" key="3">
    <source>
        <dbReference type="Proteomes" id="UP000541444"/>
    </source>
</evidence>
<proteinExistence type="predicted"/>
<organism evidence="2 3">
    <name type="scientific">Kingdonia uniflora</name>
    <dbReference type="NCBI Taxonomy" id="39325"/>
    <lineage>
        <taxon>Eukaryota</taxon>
        <taxon>Viridiplantae</taxon>
        <taxon>Streptophyta</taxon>
        <taxon>Embryophyta</taxon>
        <taxon>Tracheophyta</taxon>
        <taxon>Spermatophyta</taxon>
        <taxon>Magnoliopsida</taxon>
        <taxon>Ranunculales</taxon>
        <taxon>Circaeasteraceae</taxon>
        <taxon>Kingdonia</taxon>
    </lineage>
</organism>
<gene>
    <name evidence="2" type="ORF">GIB67_035092</name>
</gene>
<dbReference type="InterPro" id="IPR015655">
    <property type="entry name" value="PP2C"/>
</dbReference>
<dbReference type="PROSITE" id="PS51746">
    <property type="entry name" value="PPM_2"/>
    <property type="match status" value="1"/>
</dbReference>
<dbReference type="OrthoDB" id="10264738at2759"/>
<sequence>MLAFYNLRRERVTVSGDEVGRLSIVGGVEIGRLRCWPGGLCLSRSINDMDVREFIVPIPYVKQVKLSNTGERLIIASDDIWDAISSEMAVKYYRGLARPQSLLQNKWLR</sequence>